<dbReference type="InterPro" id="IPR009297">
    <property type="entry name" value="DUF952"/>
</dbReference>
<proteinExistence type="predicted"/>
<reference evidence="1" key="1">
    <citation type="submission" date="2021-01" db="EMBL/GenBank/DDBJ databases">
        <title>Whole genome shotgun sequence of Rugosimonospora africana NBRC 104875.</title>
        <authorList>
            <person name="Komaki H."/>
            <person name="Tamura T."/>
        </authorList>
    </citation>
    <scope>NUCLEOTIDE SEQUENCE</scope>
    <source>
        <strain evidence="1">NBRC 104875</strain>
    </source>
</reference>
<dbReference type="AlphaFoldDB" id="A0A8J3QUF0"/>
<dbReference type="PANTHER" id="PTHR34129">
    <property type="entry name" value="BLR1139 PROTEIN"/>
    <property type="match status" value="1"/>
</dbReference>
<sequence>MPTILGAAGRRRQPISVDGMIYKLLASGEWARAQPCGRYDGSAVDLQDGFIHFSGRDQVVETAARHFAGQTGLVMLSVDEARLGEQLRWETSRGGALFPHLYGPLPVDAVVAVARVPENVPVADAVAALLE</sequence>
<dbReference type="EMBL" id="BONZ01000056">
    <property type="protein sequence ID" value="GIH17670.1"/>
    <property type="molecule type" value="Genomic_DNA"/>
</dbReference>
<dbReference type="Proteomes" id="UP000642748">
    <property type="component" value="Unassembled WGS sequence"/>
</dbReference>
<evidence type="ECO:0008006" key="3">
    <source>
        <dbReference type="Google" id="ProtNLM"/>
    </source>
</evidence>
<dbReference type="SUPFAM" id="SSF56399">
    <property type="entry name" value="ADP-ribosylation"/>
    <property type="match status" value="1"/>
</dbReference>
<comment type="caution">
    <text evidence="1">The sequence shown here is derived from an EMBL/GenBank/DDBJ whole genome shotgun (WGS) entry which is preliminary data.</text>
</comment>
<dbReference type="Pfam" id="PF06108">
    <property type="entry name" value="DUF952"/>
    <property type="match status" value="1"/>
</dbReference>
<keyword evidence="2" id="KW-1185">Reference proteome</keyword>
<organism evidence="1 2">
    <name type="scientific">Rugosimonospora africana</name>
    <dbReference type="NCBI Taxonomy" id="556532"/>
    <lineage>
        <taxon>Bacteria</taxon>
        <taxon>Bacillati</taxon>
        <taxon>Actinomycetota</taxon>
        <taxon>Actinomycetes</taxon>
        <taxon>Micromonosporales</taxon>
        <taxon>Micromonosporaceae</taxon>
        <taxon>Rugosimonospora</taxon>
    </lineage>
</organism>
<evidence type="ECO:0000313" key="1">
    <source>
        <dbReference type="EMBL" id="GIH17670.1"/>
    </source>
</evidence>
<evidence type="ECO:0000313" key="2">
    <source>
        <dbReference type="Proteomes" id="UP000642748"/>
    </source>
</evidence>
<dbReference type="PANTHER" id="PTHR34129:SF1">
    <property type="entry name" value="DUF952 DOMAIN-CONTAINING PROTEIN"/>
    <property type="match status" value="1"/>
</dbReference>
<dbReference type="Gene3D" id="3.20.170.20">
    <property type="entry name" value="Protein of unknown function DUF952"/>
    <property type="match status" value="1"/>
</dbReference>
<accession>A0A8J3QUF0</accession>
<gene>
    <name evidence="1" type="ORF">Raf01_58420</name>
</gene>
<protein>
    <recommendedName>
        <fullName evidence="3">Dihydroorotate dehydrogenase</fullName>
    </recommendedName>
</protein>
<name>A0A8J3QUF0_9ACTN</name>